<dbReference type="GO" id="GO:0016020">
    <property type="term" value="C:membrane"/>
    <property type="evidence" value="ECO:0007669"/>
    <property type="project" value="UniProtKB-SubCell"/>
</dbReference>
<comment type="caution">
    <text evidence="7">The sequence shown here is derived from an EMBL/GenBank/DDBJ whole genome shotgun (WGS) entry which is preliminary data.</text>
</comment>
<feature type="transmembrane region" description="Helical" evidence="5">
    <location>
        <begin position="84"/>
        <end position="102"/>
    </location>
</feature>
<dbReference type="Pfam" id="PF00916">
    <property type="entry name" value="Sulfate_transp"/>
    <property type="match status" value="1"/>
</dbReference>
<feature type="transmembrane region" description="Helical" evidence="5">
    <location>
        <begin position="28"/>
        <end position="49"/>
    </location>
</feature>
<keyword evidence="3 5" id="KW-1133">Transmembrane helix</keyword>
<reference evidence="7" key="1">
    <citation type="submission" date="2022-06" db="EMBL/GenBank/DDBJ databases">
        <title>Sequencing the genomes of 1000 actinobacteria strains.</title>
        <authorList>
            <person name="Klenk H.-P."/>
        </authorList>
    </citation>
    <scope>NUCLEOTIDE SEQUENCE</scope>
    <source>
        <strain evidence="7">DSM 22016</strain>
    </source>
</reference>
<comment type="subcellular location">
    <subcellularLocation>
        <location evidence="1">Membrane</location>
        <topology evidence="1">Multi-pass membrane protein</topology>
    </subcellularLocation>
</comment>
<sequence>MSPRPGARRGIVLPTLRGYQRAWLGRDILAGLSAGAVVIPQAMAYATIADLPVQVGLYTCMVPMLVYAMLGGSRAMSVSTTSTIATLTATTFVSAGVTASSDDIPRDLITLTLLVGLILLVARLLRLGTLVEIINRPTVVGIQIGVGATVAVGQLPKLLGEEGNPTGQGFVTSLNAVLGDLGSANPATVVLSAASVAVLFLFKRFLPRVPAPLIVVGAGIALAAFGGLRAAGVELIAPVPEGFPVPGLPSLENVGALLPGALSIAVMAFLESAAVARGIRKAGEPPIDSNQELLATSAANIVGSFFSTLPAAGGFSQSAVNQNAGARTQLSSLVTVALAVLVGLFLGPVLSLLPEASLAALVFVAVFGLIDVRAIVLMWRISRRDFWIALVTALIGLSAGLLTAVAAGVVITLVLVLMALSKVRIRVDRASADAIVVRPLGALFTANAQATEQAILAAVEKEAGARIVVLDGTRIEDISVTVIEMFEDLGRELTASGHELRIAHVEPAVEEIALRTDVFQRVRAEGRQFPTVEAALAAPASPSD</sequence>
<keyword evidence="8" id="KW-1185">Reference proteome</keyword>
<dbReference type="InterPro" id="IPR036513">
    <property type="entry name" value="STAS_dom_sf"/>
</dbReference>
<accession>A0A9X2GVW9</accession>
<evidence type="ECO:0000256" key="5">
    <source>
        <dbReference type="SAM" id="Phobius"/>
    </source>
</evidence>
<name>A0A9X2GVW9_9MICO</name>
<feature type="transmembrane region" description="Helical" evidence="5">
    <location>
        <begin position="137"/>
        <end position="155"/>
    </location>
</feature>
<dbReference type="EMBL" id="JAMZDY010000001">
    <property type="protein sequence ID" value="MCP2370035.1"/>
    <property type="molecule type" value="Genomic_DNA"/>
</dbReference>
<evidence type="ECO:0000256" key="4">
    <source>
        <dbReference type="ARBA" id="ARBA00023136"/>
    </source>
</evidence>
<dbReference type="InterPro" id="IPR001902">
    <property type="entry name" value="SLC26A/SulP_fam"/>
</dbReference>
<dbReference type="SUPFAM" id="SSF52091">
    <property type="entry name" value="SpoIIaa-like"/>
    <property type="match status" value="1"/>
</dbReference>
<dbReference type="Pfam" id="PF01740">
    <property type="entry name" value="STAS"/>
    <property type="match status" value="1"/>
</dbReference>
<feature type="transmembrane region" description="Helical" evidence="5">
    <location>
        <begin position="55"/>
        <end position="72"/>
    </location>
</feature>
<gene>
    <name evidence="7" type="ORF">BJ978_000711</name>
</gene>
<feature type="domain" description="STAS" evidence="6">
    <location>
        <begin position="433"/>
        <end position="539"/>
    </location>
</feature>
<dbReference type="RefSeq" id="WP_232057574.1">
    <property type="nucleotide sequence ID" value="NZ_BAAANU010000039.1"/>
</dbReference>
<evidence type="ECO:0000313" key="7">
    <source>
        <dbReference type="EMBL" id="MCP2370035.1"/>
    </source>
</evidence>
<feature type="transmembrane region" description="Helical" evidence="5">
    <location>
        <begin position="214"/>
        <end position="236"/>
    </location>
</feature>
<feature type="transmembrane region" description="Helical" evidence="5">
    <location>
        <begin position="184"/>
        <end position="202"/>
    </location>
</feature>
<dbReference type="AlphaFoldDB" id="A0A9X2GVW9"/>
<feature type="transmembrane region" description="Helical" evidence="5">
    <location>
        <begin position="256"/>
        <end position="276"/>
    </location>
</feature>
<feature type="transmembrane region" description="Helical" evidence="5">
    <location>
        <begin position="386"/>
        <end position="419"/>
    </location>
</feature>
<keyword evidence="2 5" id="KW-0812">Transmembrane</keyword>
<evidence type="ECO:0000256" key="1">
    <source>
        <dbReference type="ARBA" id="ARBA00004141"/>
    </source>
</evidence>
<dbReference type="PROSITE" id="PS50801">
    <property type="entry name" value="STAS"/>
    <property type="match status" value="1"/>
</dbReference>
<dbReference type="InterPro" id="IPR011547">
    <property type="entry name" value="SLC26A/SulP_dom"/>
</dbReference>
<keyword evidence="4 5" id="KW-0472">Membrane</keyword>
<protein>
    <submittedName>
        <fullName evidence="7">MFS superfamily sulfate permease-like transporter</fullName>
    </submittedName>
</protein>
<dbReference type="Proteomes" id="UP001139722">
    <property type="component" value="Unassembled WGS sequence"/>
</dbReference>
<proteinExistence type="predicted"/>
<dbReference type="GO" id="GO:0055085">
    <property type="term" value="P:transmembrane transport"/>
    <property type="evidence" value="ECO:0007669"/>
    <property type="project" value="InterPro"/>
</dbReference>
<evidence type="ECO:0000256" key="3">
    <source>
        <dbReference type="ARBA" id="ARBA00022989"/>
    </source>
</evidence>
<evidence type="ECO:0000313" key="8">
    <source>
        <dbReference type="Proteomes" id="UP001139722"/>
    </source>
</evidence>
<feature type="transmembrane region" description="Helical" evidence="5">
    <location>
        <begin position="330"/>
        <end position="350"/>
    </location>
</feature>
<dbReference type="CDD" id="cd07042">
    <property type="entry name" value="STAS_SulP_like_sulfate_transporter"/>
    <property type="match status" value="1"/>
</dbReference>
<feature type="transmembrane region" description="Helical" evidence="5">
    <location>
        <begin position="356"/>
        <end position="379"/>
    </location>
</feature>
<evidence type="ECO:0000259" key="6">
    <source>
        <dbReference type="PROSITE" id="PS50801"/>
    </source>
</evidence>
<dbReference type="Gene3D" id="3.30.750.24">
    <property type="entry name" value="STAS domain"/>
    <property type="match status" value="1"/>
</dbReference>
<dbReference type="PANTHER" id="PTHR11814">
    <property type="entry name" value="SULFATE TRANSPORTER"/>
    <property type="match status" value="1"/>
</dbReference>
<organism evidence="7 8">
    <name type="scientific">Agromyces terreus</name>
    <dbReference type="NCBI Taxonomy" id="424795"/>
    <lineage>
        <taxon>Bacteria</taxon>
        <taxon>Bacillati</taxon>
        <taxon>Actinomycetota</taxon>
        <taxon>Actinomycetes</taxon>
        <taxon>Micrococcales</taxon>
        <taxon>Microbacteriaceae</taxon>
        <taxon>Agromyces</taxon>
    </lineage>
</organism>
<dbReference type="InterPro" id="IPR002645">
    <property type="entry name" value="STAS_dom"/>
</dbReference>
<evidence type="ECO:0000256" key="2">
    <source>
        <dbReference type="ARBA" id="ARBA00022692"/>
    </source>
</evidence>
<feature type="transmembrane region" description="Helical" evidence="5">
    <location>
        <begin position="108"/>
        <end position="125"/>
    </location>
</feature>